<evidence type="ECO:0000256" key="1">
    <source>
        <dbReference type="SAM" id="MobiDB-lite"/>
    </source>
</evidence>
<dbReference type="AlphaFoldDB" id="A0A1Q9EUM5"/>
<dbReference type="OrthoDB" id="448671at2759"/>
<proteinExistence type="predicted"/>
<dbReference type="Proteomes" id="UP000186817">
    <property type="component" value="Unassembled WGS sequence"/>
</dbReference>
<organism evidence="2 3">
    <name type="scientific">Symbiodinium microadriaticum</name>
    <name type="common">Dinoflagellate</name>
    <name type="synonym">Zooxanthella microadriatica</name>
    <dbReference type="NCBI Taxonomy" id="2951"/>
    <lineage>
        <taxon>Eukaryota</taxon>
        <taxon>Sar</taxon>
        <taxon>Alveolata</taxon>
        <taxon>Dinophyceae</taxon>
        <taxon>Suessiales</taxon>
        <taxon>Symbiodiniaceae</taxon>
        <taxon>Symbiodinium</taxon>
    </lineage>
</organism>
<reference evidence="2 3" key="1">
    <citation type="submission" date="2016-02" db="EMBL/GenBank/DDBJ databases">
        <title>Genome analysis of coral dinoflagellate symbionts highlights evolutionary adaptations to a symbiotic lifestyle.</title>
        <authorList>
            <person name="Aranda M."/>
            <person name="Li Y."/>
            <person name="Liew Y.J."/>
            <person name="Baumgarten S."/>
            <person name="Simakov O."/>
            <person name="Wilson M."/>
            <person name="Piel J."/>
            <person name="Ashoor H."/>
            <person name="Bougouffa S."/>
            <person name="Bajic V.B."/>
            <person name="Ryu T."/>
            <person name="Ravasi T."/>
            <person name="Bayer T."/>
            <person name="Micklem G."/>
            <person name="Kim H."/>
            <person name="Bhak J."/>
            <person name="Lajeunesse T.C."/>
            <person name="Voolstra C.R."/>
        </authorList>
    </citation>
    <scope>NUCLEOTIDE SEQUENCE [LARGE SCALE GENOMIC DNA]</scope>
    <source>
        <strain evidence="2 3">CCMP2467</strain>
    </source>
</reference>
<dbReference type="EMBL" id="LSRX01000065">
    <property type="protein sequence ID" value="OLQ11132.1"/>
    <property type="molecule type" value="Genomic_DNA"/>
</dbReference>
<keyword evidence="3" id="KW-1185">Reference proteome</keyword>
<evidence type="ECO:0000313" key="3">
    <source>
        <dbReference type="Proteomes" id="UP000186817"/>
    </source>
</evidence>
<feature type="region of interest" description="Disordered" evidence="1">
    <location>
        <begin position="1"/>
        <end position="30"/>
    </location>
</feature>
<gene>
    <name evidence="2" type="ORF">AK812_SmicGene5112</name>
</gene>
<feature type="compositionally biased region" description="Polar residues" evidence="1">
    <location>
        <begin position="298"/>
        <end position="314"/>
    </location>
</feature>
<name>A0A1Q9EUM5_SYMMI</name>
<sequence>MTRDTRGKLKGAISTDNSHEAEEEFSMETRGKLKETREKLKVTLQGRTFEGKLKGNFEGNLEVTFQGKLKGGNLGEGFVIPRCRNEAMSGRNVPNIQDSILWTQRIEKEDKVNAKSKAAFSVRAAVSVEDVPAKFKPGHVNPRENMSMDGFDPAKAGWDPKGKEAQEFRRCVAMQFAGSRERYAYPETSYQEHGWLLLPPGDAVARMRKKKIRYGLGWVWKHPADWSESNPAPPAVPNVEACSSLSAAPPSALSAIPESQLAALKRGSGVLPKISGSKLAASAPHLLAPSQLSVSAPSDLSSMAPSTVSKSSSVPDMGPAQRLRRREAKLAERLREVNEFSNTGWRGNRYYRPLGMTDATAFADDFAKATGGIPLYKFGKQKKSDQ</sequence>
<protein>
    <submittedName>
        <fullName evidence="2">Uncharacterized protein</fullName>
    </submittedName>
</protein>
<comment type="caution">
    <text evidence="2">The sequence shown here is derived from an EMBL/GenBank/DDBJ whole genome shotgun (WGS) entry which is preliminary data.</text>
</comment>
<feature type="region of interest" description="Disordered" evidence="1">
    <location>
        <begin position="298"/>
        <end position="322"/>
    </location>
</feature>
<accession>A0A1Q9EUM5</accession>
<evidence type="ECO:0000313" key="2">
    <source>
        <dbReference type="EMBL" id="OLQ11132.1"/>
    </source>
</evidence>